<dbReference type="GO" id="GO:0003906">
    <property type="term" value="F:DNA-(apurinic or apyrimidinic site) endonuclease activity"/>
    <property type="evidence" value="ECO:0007669"/>
    <property type="project" value="TreeGrafter"/>
</dbReference>
<reference evidence="5 6" key="1">
    <citation type="submission" date="2018-09" db="EMBL/GenBank/DDBJ databases">
        <title>A high-quality reference genome of wild soybean provides a powerful tool to mine soybean genomes.</title>
        <authorList>
            <person name="Xie M."/>
            <person name="Chung C.Y.L."/>
            <person name="Li M.-W."/>
            <person name="Wong F.-L."/>
            <person name="Chan T.-F."/>
            <person name="Lam H.-M."/>
        </authorList>
    </citation>
    <scope>NUCLEOTIDE SEQUENCE [LARGE SCALE GENOMIC DNA]</scope>
    <source>
        <strain evidence="6">cv. W05</strain>
        <tissue evidence="5">Hypocotyl of etiolated seedlings</tissue>
    </source>
</reference>
<gene>
    <name evidence="5" type="ORF">D0Y65_050766</name>
</gene>
<organism evidence="5 6">
    <name type="scientific">Glycine soja</name>
    <name type="common">Wild soybean</name>
    <dbReference type="NCBI Taxonomy" id="3848"/>
    <lineage>
        <taxon>Eukaryota</taxon>
        <taxon>Viridiplantae</taxon>
        <taxon>Streptophyta</taxon>
        <taxon>Embryophyta</taxon>
        <taxon>Tracheophyta</taxon>
        <taxon>Spermatophyta</taxon>
        <taxon>Magnoliopsida</taxon>
        <taxon>eudicotyledons</taxon>
        <taxon>Gunneridae</taxon>
        <taxon>Pentapetalae</taxon>
        <taxon>rosids</taxon>
        <taxon>fabids</taxon>
        <taxon>Fabales</taxon>
        <taxon>Fabaceae</taxon>
        <taxon>Papilionoideae</taxon>
        <taxon>50 kb inversion clade</taxon>
        <taxon>NPAAA clade</taxon>
        <taxon>indigoferoid/millettioid clade</taxon>
        <taxon>Phaseoleae</taxon>
        <taxon>Glycine</taxon>
        <taxon>Glycine subgen. Soja</taxon>
    </lineage>
</organism>
<comment type="cofactor">
    <cofactor evidence="1">
        <name>Mg(2+)</name>
        <dbReference type="ChEBI" id="CHEBI:18420"/>
    </cofactor>
</comment>
<dbReference type="AlphaFoldDB" id="A0A445FDD3"/>
<dbReference type="GO" id="GO:0008311">
    <property type="term" value="F:double-stranded DNA 3'-5' DNA exonuclease activity"/>
    <property type="evidence" value="ECO:0007669"/>
    <property type="project" value="TreeGrafter"/>
</dbReference>
<keyword evidence="3" id="KW-0378">Hydrolase</keyword>
<name>A0A445FDD3_GLYSO</name>
<dbReference type="SMR" id="A0A445FDD3"/>
<dbReference type="GO" id="GO:0005634">
    <property type="term" value="C:nucleus"/>
    <property type="evidence" value="ECO:0007669"/>
    <property type="project" value="TreeGrafter"/>
</dbReference>
<evidence type="ECO:0000256" key="2">
    <source>
        <dbReference type="ARBA" id="ARBA00022723"/>
    </source>
</evidence>
<dbReference type="GO" id="GO:0046872">
    <property type="term" value="F:metal ion binding"/>
    <property type="evidence" value="ECO:0007669"/>
    <property type="project" value="UniProtKB-KW"/>
</dbReference>
<keyword evidence="4" id="KW-0460">Magnesium</keyword>
<dbReference type="EMBL" id="QZWG01000019">
    <property type="protein sequence ID" value="RZB46856.1"/>
    <property type="molecule type" value="Genomic_DNA"/>
</dbReference>
<evidence type="ECO:0000256" key="3">
    <source>
        <dbReference type="ARBA" id="ARBA00022801"/>
    </source>
</evidence>
<accession>A0A445FDD3</accession>
<evidence type="ECO:0000256" key="1">
    <source>
        <dbReference type="ARBA" id="ARBA00001946"/>
    </source>
</evidence>
<sequence>MKVMTYNVRGLGGRVKCGYLKNLMAKEEVEMLCIQETKLELIDRALCQRIRGENDVEWFVSLTINRGRGLLCLWNKEDFSLQNSFHGQGFLAIKGIWKKKGIVITMVNVYSLRDID</sequence>
<comment type="caution">
    <text evidence="5">The sequence shown here is derived from an EMBL/GenBank/DDBJ whole genome shotgun (WGS) entry which is preliminary data.</text>
</comment>
<evidence type="ECO:0000313" key="5">
    <source>
        <dbReference type="EMBL" id="RZB46856.1"/>
    </source>
</evidence>
<keyword evidence="6" id="KW-1185">Reference proteome</keyword>
<dbReference type="PANTHER" id="PTHR22748:SF11">
    <property type="entry name" value="OS07G0184032 PROTEIN"/>
    <property type="match status" value="1"/>
</dbReference>
<dbReference type="PANTHER" id="PTHR22748">
    <property type="entry name" value="AP ENDONUCLEASE"/>
    <property type="match status" value="1"/>
</dbReference>
<dbReference type="GO" id="GO:0008081">
    <property type="term" value="F:phosphoric diester hydrolase activity"/>
    <property type="evidence" value="ECO:0007669"/>
    <property type="project" value="TreeGrafter"/>
</dbReference>
<dbReference type="InterPro" id="IPR036691">
    <property type="entry name" value="Endo/exonu/phosph_ase_sf"/>
</dbReference>
<keyword evidence="2" id="KW-0479">Metal-binding</keyword>
<dbReference type="GO" id="GO:0006284">
    <property type="term" value="P:base-excision repair"/>
    <property type="evidence" value="ECO:0007669"/>
    <property type="project" value="TreeGrafter"/>
</dbReference>
<dbReference type="Gene3D" id="3.60.10.10">
    <property type="entry name" value="Endonuclease/exonuclease/phosphatase"/>
    <property type="match status" value="1"/>
</dbReference>
<evidence type="ECO:0000256" key="4">
    <source>
        <dbReference type="ARBA" id="ARBA00022842"/>
    </source>
</evidence>
<dbReference type="SUPFAM" id="SSF56219">
    <property type="entry name" value="DNase I-like"/>
    <property type="match status" value="1"/>
</dbReference>
<proteinExistence type="predicted"/>
<protein>
    <submittedName>
        <fullName evidence="5">Uncharacterized protein</fullName>
    </submittedName>
</protein>
<dbReference type="InterPro" id="IPR004808">
    <property type="entry name" value="AP_endonuc_1"/>
</dbReference>
<evidence type="ECO:0000313" key="6">
    <source>
        <dbReference type="Proteomes" id="UP000289340"/>
    </source>
</evidence>
<dbReference type="Proteomes" id="UP000289340">
    <property type="component" value="Chromosome 19"/>
</dbReference>